<reference evidence="2 4" key="3">
    <citation type="journal article" date="2014" name="PLoS Genet.">
        <title>Phylogenetically driven sequencing of extremely halophilic archaea reveals strategies for static and dynamic osmo-response.</title>
        <authorList>
            <person name="Becker E.A."/>
            <person name="Seitzer P.M."/>
            <person name="Tritt A."/>
            <person name="Larsen D."/>
            <person name="Krusor M."/>
            <person name="Yao A.I."/>
            <person name="Wu D."/>
            <person name="Madern D."/>
            <person name="Eisen J.A."/>
            <person name="Darling A.E."/>
            <person name="Facciotti M.T."/>
        </authorList>
    </citation>
    <scope>NUCLEOTIDE SEQUENCE [LARGE SCALE GENOMIC DNA]</scope>
    <source>
        <strain evidence="2 4">DSM 15624</strain>
    </source>
</reference>
<dbReference type="RefSeq" id="WP_006179645.1">
    <property type="nucleotide sequence ID" value="NC_019962.1"/>
</dbReference>
<organism evidence="1 3">
    <name type="scientific">Natrinema pellirubrum (strain DSM 15624 / CIP 106293 / JCM 10476 / NCIMB 786 / 157)</name>
    <dbReference type="NCBI Taxonomy" id="797303"/>
    <lineage>
        <taxon>Archaea</taxon>
        <taxon>Methanobacteriati</taxon>
        <taxon>Methanobacteriota</taxon>
        <taxon>Stenosarchaea group</taxon>
        <taxon>Halobacteria</taxon>
        <taxon>Halobacteriales</taxon>
        <taxon>Natrialbaceae</taxon>
        <taxon>Natrinema</taxon>
    </lineage>
</organism>
<protein>
    <submittedName>
        <fullName evidence="1 2">Matrixin</fullName>
    </submittedName>
</protein>
<reference evidence="1" key="2">
    <citation type="submission" date="2012-02" db="EMBL/GenBank/DDBJ databases">
        <title>Complete sequence of chromosome of Natrinema pellirubrum DSM 15624.</title>
        <authorList>
            <consortium name="US DOE Joint Genome Institute"/>
            <person name="Lucas S."/>
            <person name="Han J."/>
            <person name="Lapidus A."/>
            <person name="Cheng J.-F."/>
            <person name="Goodwin L."/>
            <person name="Pitluck S."/>
            <person name="Peters L."/>
            <person name="Teshima H."/>
            <person name="Detter J.C."/>
            <person name="Han C."/>
            <person name="Tapia R."/>
            <person name="Land M."/>
            <person name="Hauser L."/>
            <person name="Kyrpides N."/>
            <person name="Ivanova N."/>
            <person name="Pagani I."/>
            <person name="Sproer C."/>
            <person name="Anderson I."/>
            <person name="Woyke T."/>
        </authorList>
    </citation>
    <scope>NUCLEOTIDE SEQUENCE</scope>
    <source>
        <strain evidence="1">DSM 15624</strain>
    </source>
</reference>
<evidence type="ECO:0000313" key="1">
    <source>
        <dbReference type="EMBL" id="AGB31159.1"/>
    </source>
</evidence>
<dbReference type="Gene3D" id="3.40.390.10">
    <property type="entry name" value="Collagenase (Catalytic Domain)"/>
    <property type="match status" value="1"/>
</dbReference>
<dbReference type="Proteomes" id="UP000011593">
    <property type="component" value="Unassembled WGS sequence"/>
</dbReference>
<dbReference type="KEGG" id="npe:Natpe_1254"/>
<evidence type="ECO:0000313" key="3">
    <source>
        <dbReference type="Proteomes" id="UP000010843"/>
    </source>
</evidence>
<sequence length="257" mass="27314">MKRRVFLGAVGSMASLGTLAYTTRADDDALAVRIWLSEQAGRYDGVADRVRAFLARTLALERRRVEPTVGGTVSVSTEDAARLTSRGEWPLALASGRLGRRDIDPVSGVNLLVTDGGMRDAPTGYGAPHVASVGGARHIGRLESVDDLLGNDWIVPVTTAARTMHVLLHEVGHALGLAHRHGVAVRSGDAIVTTPMLSSYAWDPDFDPAPTQCGGAIPSTGGRERLLDFAFSACARRELAVGGRDGNRSETRHRAAD</sequence>
<evidence type="ECO:0000313" key="2">
    <source>
        <dbReference type="EMBL" id="ELY81476.1"/>
    </source>
</evidence>
<name>L0JIL3_NATP1</name>
<dbReference type="AlphaFoldDB" id="L0JIL3"/>
<dbReference type="EMBL" id="AOIE01000005">
    <property type="protein sequence ID" value="ELY81476.1"/>
    <property type="molecule type" value="Genomic_DNA"/>
</dbReference>
<dbReference type="EMBL" id="CP003372">
    <property type="protein sequence ID" value="AGB31159.1"/>
    <property type="molecule type" value="Genomic_DNA"/>
</dbReference>
<reference evidence="3" key="1">
    <citation type="submission" date="2012-02" db="EMBL/GenBank/DDBJ databases">
        <title>Complete sequence of chromosome of Natrinema pellirubrum DSM 15624.</title>
        <authorList>
            <person name="Lucas S."/>
            <person name="Han J."/>
            <person name="Lapidus A."/>
            <person name="Cheng J.-F."/>
            <person name="Goodwin L."/>
            <person name="Pitluck S."/>
            <person name="Peters L."/>
            <person name="Teshima H."/>
            <person name="Detter J.C."/>
            <person name="Han C."/>
            <person name="Tapia R."/>
            <person name="Land M."/>
            <person name="Hauser L."/>
            <person name="Kyrpides N."/>
            <person name="Ivanova N."/>
            <person name="Pagani I."/>
            <person name="Sproer C."/>
            <person name="Anderson I."/>
            <person name="Woyke T."/>
        </authorList>
    </citation>
    <scope>NUCLEOTIDE SEQUENCE [LARGE SCALE GENOMIC DNA]</scope>
    <source>
        <strain evidence="3">DSM 15624 / JCM 10476 / NCIMB 786</strain>
    </source>
</reference>
<keyword evidence="4" id="KW-1185">Reference proteome</keyword>
<dbReference type="PATRIC" id="fig|797303.5.peg.350"/>
<dbReference type="Proteomes" id="UP000010843">
    <property type="component" value="Chromosome"/>
</dbReference>
<dbReference type="SUPFAM" id="SSF55486">
    <property type="entry name" value="Metalloproteases ('zincins'), catalytic domain"/>
    <property type="match status" value="1"/>
</dbReference>
<dbReference type="HOGENOM" id="CLU_1109489_0_0_2"/>
<gene>
    <name evidence="1" type="ordered locus">Natpe_1254</name>
    <name evidence="2" type="ORF">C488_01669</name>
</gene>
<evidence type="ECO:0000313" key="4">
    <source>
        <dbReference type="Proteomes" id="UP000011593"/>
    </source>
</evidence>
<dbReference type="GeneID" id="14334417"/>
<dbReference type="eggNOG" id="arCOG04994">
    <property type="taxonomic scope" value="Archaea"/>
</dbReference>
<dbReference type="GO" id="GO:0008237">
    <property type="term" value="F:metallopeptidase activity"/>
    <property type="evidence" value="ECO:0007669"/>
    <property type="project" value="InterPro"/>
</dbReference>
<dbReference type="OrthoDB" id="198863at2157"/>
<proteinExistence type="predicted"/>
<dbReference type="InterPro" id="IPR024079">
    <property type="entry name" value="MetalloPept_cat_dom_sf"/>
</dbReference>
<accession>L0JIL3</accession>